<dbReference type="FunFam" id="2.40.10.10:FF:000181">
    <property type="entry name" value="Chymotrypsinogen A"/>
    <property type="match status" value="1"/>
</dbReference>
<keyword evidence="5 10" id="KW-0378">Hydrolase</keyword>
<feature type="domain" description="Peptidase S1" evidence="12">
    <location>
        <begin position="185"/>
        <end position="417"/>
    </location>
</feature>
<sequence>MFWTPSLVFVITLLTKGCDCQLLACGSAPLNTKIVGGTNASAGAWPWQVSLHQGGSHFCGGSLINSEWVLSAAHCFPSSPDPTVYTVYLGRQSQELPNPNEVSRNVSQVIVHPEYNNLPHDNDMALLRLSSPVTFTSYIQPVCLAAEGSTFNSDTMWVTGWGDINSFGCDCQLLACGSAPLNTKIVGGTNASAGAWPWQVSLHQGGSHFCGGSLINSEWVLSAAHCFPSSPDPTGYTVYLGRQSQELPNPNEVSRNVSQVIVHPEYNNLPHDNDMALLRLSSPVTFTSYIQPVCLAAEGSTFNSDTMWVTGWGDINSFVSLPAPQILQEVDVPMVGNTKCNCLYGGSITDNMMCAGPLEGGRDSCQGDSGGPMVIKQGSRWIQAGVVSFGQGCAEPNYPGVYSRVSNYQNWITQHVGMNNAGFIHFTSTAPVLDETCPTTHPSFQEFRTTIVNCDPSHTTQTNICTQPLDVQQDDNGSPLVCTMGGMQIQTGILSIPPGSENNPYSNSTVFIQTSPFTYFVTNTIQSVPSIVDGAESFSPLSLTYILLLSLPAILQAFY</sequence>
<evidence type="ECO:0000259" key="12">
    <source>
        <dbReference type="PROSITE" id="PS50240"/>
    </source>
</evidence>
<keyword evidence="6 10" id="KW-0720">Serine protease</keyword>
<evidence type="ECO:0000256" key="6">
    <source>
        <dbReference type="ARBA" id="ARBA00022825"/>
    </source>
</evidence>
<dbReference type="InterPro" id="IPR001254">
    <property type="entry name" value="Trypsin_dom"/>
</dbReference>
<evidence type="ECO:0000256" key="1">
    <source>
        <dbReference type="ARBA" id="ARBA00004239"/>
    </source>
</evidence>
<evidence type="ECO:0000256" key="9">
    <source>
        <dbReference type="ARBA" id="ARBA00044036"/>
    </source>
</evidence>
<keyword evidence="2 10" id="KW-0645">Protease</keyword>
<feature type="signal peptide" evidence="11">
    <location>
        <begin position="1"/>
        <end position="20"/>
    </location>
</feature>
<evidence type="ECO:0000256" key="3">
    <source>
        <dbReference type="ARBA" id="ARBA00022729"/>
    </source>
</evidence>
<reference evidence="13 14" key="1">
    <citation type="submission" date="2018-03" db="EMBL/GenBank/DDBJ databases">
        <title>Draft genome sequence of Rohu Carp (Labeo rohita).</title>
        <authorList>
            <person name="Das P."/>
            <person name="Kushwaha B."/>
            <person name="Joshi C.G."/>
            <person name="Kumar D."/>
            <person name="Nagpure N.S."/>
            <person name="Sahoo L."/>
            <person name="Das S.P."/>
            <person name="Bit A."/>
            <person name="Patnaik S."/>
            <person name="Meher P.K."/>
            <person name="Jayasankar P."/>
            <person name="Koringa P.G."/>
            <person name="Patel N.V."/>
            <person name="Hinsu A.T."/>
            <person name="Kumar R."/>
            <person name="Pandey M."/>
            <person name="Agarwal S."/>
            <person name="Srivastava S."/>
            <person name="Singh M."/>
            <person name="Iquebal M.A."/>
            <person name="Jaiswal S."/>
            <person name="Angadi U.B."/>
            <person name="Kumar N."/>
            <person name="Raza M."/>
            <person name="Shah T.M."/>
            <person name="Rai A."/>
            <person name="Jena J.K."/>
        </authorList>
    </citation>
    <scope>NUCLEOTIDE SEQUENCE [LARGE SCALE GENOMIC DNA]</scope>
    <source>
        <strain evidence="13">DASCIFA01</strain>
        <tissue evidence="13">Testis</tissue>
    </source>
</reference>
<evidence type="ECO:0000256" key="7">
    <source>
        <dbReference type="ARBA" id="ARBA00023157"/>
    </source>
</evidence>
<protein>
    <recommendedName>
        <fullName evidence="9">chymotrypsin</fullName>
        <ecNumber evidence="9">3.4.21.1</ecNumber>
    </recommendedName>
</protein>
<comment type="subcellular location">
    <subcellularLocation>
        <location evidence="1">Secreted</location>
        <location evidence="1">Extracellular space</location>
    </subcellularLocation>
</comment>
<dbReference type="SMART" id="SM00020">
    <property type="entry name" value="Tryp_SPc"/>
    <property type="match status" value="2"/>
</dbReference>
<comment type="caution">
    <text evidence="13">The sequence shown here is derived from an EMBL/GenBank/DDBJ whole genome shotgun (WGS) entry which is preliminary data.</text>
</comment>
<dbReference type="GO" id="GO:0005576">
    <property type="term" value="C:extracellular region"/>
    <property type="evidence" value="ECO:0007669"/>
    <property type="project" value="UniProtKB-SubCell"/>
</dbReference>
<name>A0A498L5U2_LABRO</name>
<keyword evidence="4" id="KW-0222">Digestion</keyword>
<dbReference type="AlphaFoldDB" id="A0A498L5U2"/>
<evidence type="ECO:0000256" key="11">
    <source>
        <dbReference type="SAM" id="SignalP"/>
    </source>
</evidence>
<dbReference type="EC" id="3.4.21.1" evidence="9"/>
<dbReference type="GO" id="GO:0004252">
    <property type="term" value="F:serine-type endopeptidase activity"/>
    <property type="evidence" value="ECO:0007669"/>
    <property type="project" value="UniProtKB-EC"/>
</dbReference>
<dbReference type="GO" id="GO:0007586">
    <property type="term" value="P:digestion"/>
    <property type="evidence" value="ECO:0007669"/>
    <property type="project" value="UniProtKB-KW"/>
</dbReference>
<dbReference type="PRINTS" id="PR00722">
    <property type="entry name" value="CHYMOTRYPSIN"/>
</dbReference>
<feature type="domain" description="Peptidase S1" evidence="12">
    <location>
        <begin position="34"/>
        <end position="162"/>
    </location>
</feature>
<dbReference type="Gene3D" id="2.40.10.10">
    <property type="entry name" value="Trypsin-like serine proteases"/>
    <property type="match status" value="3"/>
</dbReference>
<evidence type="ECO:0000313" key="14">
    <source>
        <dbReference type="Proteomes" id="UP000290572"/>
    </source>
</evidence>
<dbReference type="SUPFAM" id="SSF50494">
    <property type="entry name" value="Trypsin-like serine proteases"/>
    <property type="match status" value="3"/>
</dbReference>
<evidence type="ECO:0000256" key="8">
    <source>
        <dbReference type="ARBA" id="ARBA00023180"/>
    </source>
</evidence>
<keyword evidence="14" id="KW-1185">Reference proteome</keyword>
<dbReference type="CDD" id="cd00190">
    <property type="entry name" value="Tryp_SPc"/>
    <property type="match status" value="1"/>
</dbReference>
<evidence type="ECO:0000313" key="13">
    <source>
        <dbReference type="EMBL" id="RXN03468.1"/>
    </source>
</evidence>
<evidence type="ECO:0000256" key="4">
    <source>
        <dbReference type="ARBA" id="ARBA00022757"/>
    </source>
</evidence>
<keyword evidence="7" id="KW-1015">Disulfide bond</keyword>
<dbReference type="InterPro" id="IPR043504">
    <property type="entry name" value="Peptidase_S1_PA_chymotrypsin"/>
</dbReference>
<dbReference type="STRING" id="84645.A0A498L5U2"/>
<proteinExistence type="predicted"/>
<keyword evidence="8" id="KW-0325">Glycoprotein</keyword>
<organism evidence="13 14">
    <name type="scientific">Labeo rohita</name>
    <name type="common">Indian major carp</name>
    <name type="synonym">Cyprinus rohita</name>
    <dbReference type="NCBI Taxonomy" id="84645"/>
    <lineage>
        <taxon>Eukaryota</taxon>
        <taxon>Metazoa</taxon>
        <taxon>Chordata</taxon>
        <taxon>Craniata</taxon>
        <taxon>Vertebrata</taxon>
        <taxon>Euteleostomi</taxon>
        <taxon>Actinopterygii</taxon>
        <taxon>Neopterygii</taxon>
        <taxon>Teleostei</taxon>
        <taxon>Ostariophysi</taxon>
        <taxon>Cypriniformes</taxon>
        <taxon>Cyprinidae</taxon>
        <taxon>Labeoninae</taxon>
        <taxon>Labeonini</taxon>
        <taxon>Labeo</taxon>
    </lineage>
</organism>
<dbReference type="PANTHER" id="PTHR24253">
    <property type="entry name" value="TRANSMEMBRANE PROTEASE SERINE"/>
    <property type="match status" value="1"/>
</dbReference>
<dbReference type="EMBL" id="QBIY01013482">
    <property type="protein sequence ID" value="RXN03468.1"/>
    <property type="molecule type" value="Genomic_DNA"/>
</dbReference>
<dbReference type="PROSITE" id="PS00134">
    <property type="entry name" value="TRYPSIN_HIS"/>
    <property type="match status" value="1"/>
</dbReference>
<dbReference type="PANTHER" id="PTHR24253:SF144">
    <property type="entry name" value="CHYMOTRYPSIN-LIKE PROTEASE CTRL-1-RELATED"/>
    <property type="match status" value="1"/>
</dbReference>
<evidence type="ECO:0000256" key="10">
    <source>
        <dbReference type="RuleBase" id="RU363034"/>
    </source>
</evidence>
<dbReference type="FunFam" id="2.40.10.10:FF:000057">
    <property type="entry name" value="Zgc:100868"/>
    <property type="match status" value="1"/>
</dbReference>
<gene>
    <name evidence="13" type="ORF">ROHU_013487</name>
</gene>
<dbReference type="PROSITE" id="PS00135">
    <property type="entry name" value="TRYPSIN_SER"/>
    <property type="match status" value="1"/>
</dbReference>
<feature type="chain" id="PRO_5019865327" description="chymotrypsin" evidence="11">
    <location>
        <begin position="21"/>
        <end position="559"/>
    </location>
</feature>
<dbReference type="InterPro" id="IPR018114">
    <property type="entry name" value="TRYPSIN_HIS"/>
</dbReference>
<keyword evidence="3 11" id="KW-0732">Signal</keyword>
<dbReference type="PROSITE" id="PS50240">
    <property type="entry name" value="TRYPSIN_DOM"/>
    <property type="match status" value="2"/>
</dbReference>
<dbReference type="Pfam" id="PF00089">
    <property type="entry name" value="Trypsin"/>
    <property type="match status" value="2"/>
</dbReference>
<dbReference type="Proteomes" id="UP000290572">
    <property type="component" value="Unassembled WGS sequence"/>
</dbReference>
<evidence type="ECO:0000256" key="5">
    <source>
        <dbReference type="ARBA" id="ARBA00022801"/>
    </source>
</evidence>
<dbReference type="InterPro" id="IPR009003">
    <property type="entry name" value="Peptidase_S1_PA"/>
</dbReference>
<accession>A0A498L5U2</accession>
<dbReference type="GO" id="GO:0006508">
    <property type="term" value="P:proteolysis"/>
    <property type="evidence" value="ECO:0007669"/>
    <property type="project" value="UniProtKB-KW"/>
</dbReference>
<dbReference type="InterPro" id="IPR033116">
    <property type="entry name" value="TRYPSIN_SER"/>
</dbReference>
<evidence type="ECO:0000256" key="2">
    <source>
        <dbReference type="ARBA" id="ARBA00022670"/>
    </source>
</evidence>
<dbReference type="InterPro" id="IPR001314">
    <property type="entry name" value="Peptidase_S1A"/>
</dbReference>